<dbReference type="CDD" id="cd00207">
    <property type="entry name" value="fer2"/>
    <property type="match status" value="1"/>
</dbReference>
<sequence>MNVNKHIVISNKVVLIILLEKTREAKKKEKKKENSPTSTTTTLRCGDAIKRRGGAAAAAASAAHSSSHYSRIRTREEAPATPLHRRRPAPSDRSRGLKMATCTLAISCMPVSNVRTQASKVAAKSPASLSFLAQGMQFPSLKTSKKLDVSAMATYKVKLITPEGQEHEFEAPDDTYILDAAETAGVELPYSCRAGACSTCAGKIEAGTVDQSDGSFLDDAQQEEGYVLTCVSYPKSDCVIHTHKEGDLY</sequence>
<name>J3LUJ5_ORYBR</name>
<dbReference type="GO" id="GO:0022900">
    <property type="term" value="P:electron transport chain"/>
    <property type="evidence" value="ECO:0007669"/>
    <property type="project" value="InterPro"/>
</dbReference>
<dbReference type="STRING" id="4533.J3LUJ5"/>
<dbReference type="PROSITE" id="PS51085">
    <property type="entry name" value="2FE2S_FER_2"/>
    <property type="match status" value="1"/>
</dbReference>
<proteinExistence type="inferred from homology"/>
<dbReference type="FunFam" id="3.10.20.30:FF:000014">
    <property type="entry name" value="Ferredoxin"/>
    <property type="match status" value="1"/>
</dbReference>
<dbReference type="GO" id="GO:0051537">
    <property type="term" value="F:2 iron, 2 sulfur cluster binding"/>
    <property type="evidence" value="ECO:0007669"/>
    <property type="project" value="UniProtKB-KW"/>
</dbReference>
<dbReference type="Gene3D" id="3.10.20.30">
    <property type="match status" value="1"/>
</dbReference>
<dbReference type="InterPro" id="IPR036010">
    <property type="entry name" value="2Fe-2S_ferredoxin-like_sf"/>
</dbReference>
<dbReference type="Pfam" id="PF00111">
    <property type="entry name" value="Fer2"/>
    <property type="match status" value="1"/>
</dbReference>
<dbReference type="GO" id="GO:0046872">
    <property type="term" value="F:metal ion binding"/>
    <property type="evidence" value="ECO:0007669"/>
    <property type="project" value="UniProtKB-KW"/>
</dbReference>
<keyword evidence="13" id="KW-1185">Reference proteome</keyword>
<dbReference type="PANTHER" id="PTHR43112:SF30">
    <property type="entry name" value="FERREDOXIN-3, CHLOROPLASTIC"/>
    <property type="match status" value="1"/>
</dbReference>
<dbReference type="InterPro" id="IPR001041">
    <property type="entry name" value="2Fe-2S_ferredoxin-type"/>
</dbReference>
<evidence type="ECO:0000256" key="9">
    <source>
        <dbReference type="RuleBase" id="RU364001"/>
    </source>
</evidence>
<evidence type="ECO:0000256" key="8">
    <source>
        <dbReference type="ARBA" id="ARBA00023014"/>
    </source>
</evidence>
<evidence type="ECO:0000256" key="1">
    <source>
        <dbReference type="ARBA" id="ARBA00004229"/>
    </source>
</evidence>
<protein>
    <recommendedName>
        <fullName evidence="9">Ferredoxin</fullName>
    </recommendedName>
</protein>
<dbReference type="PANTHER" id="PTHR43112">
    <property type="entry name" value="FERREDOXIN"/>
    <property type="match status" value="1"/>
</dbReference>
<dbReference type="GO" id="GO:0009507">
    <property type="term" value="C:chloroplast"/>
    <property type="evidence" value="ECO:0007669"/>
    <property type="project" value="UniProtKB-SubCell"/>
</dbReference>
<feature type="domain" description="2Fe-2S ferredoxin-type" evidence="11">
    <location>
        <begin position="155"/>
        <end position="246"/>
    </location>
</feature>
<dbReference type="InterPro" id="IPR010241">
    <property type="entry name" value="Fd_pln"/>
</dbReference>
<feature type="compositionally biased region" description="Basic and acidic residues" evidence="10">
    <location>
        <begin position="25"/>
        <end position="34"/>
    </location>
</feature>
<dbReference type="EnsemblPlants" id="OB03G47210.1">
    <property type="protein sequence ID" value="OB03G47210.1"/>
    <property type="gene ID" value="OB03G47210"/>
</dbReference>
<dbReference type="GO" id="GO:0009055">
    <property type="term" value="F:electron transfer activity"/>
    <property type="evidence" value="ECO:0007669"/>
    <property type="project" value="InterPro"/>
</dbReference>
<evidence type="ECO:0000313" key="12">
    <source>
        <dbReference type="EnsemblPlants" id="OB03G47210.1"/>
    </source>
</evidence>
<evidence type="ECO:0000256" key="7">
    <source>
        <dbReference type="ARBA" id="ARBA00023004"/>
    </source>
</evidence>
<keyword evidence="7 9" id="KW-0408">Iron</keyword>
<keyword evidence="9" id="KW-0150">Chloroplast</keyword>
<dbReference type="eggNOG" id="ENOG502RZ87">
    <property type="taxonomic scope" value="Eukaryota"/>
</dbReference>
<keyword evidence="5 9" id="KW-0479">Metal-binding</keyword>
<keyword evidence="6 9" id="KW-0249">Electron transport</keyword>
<evidence type="ECO:0000313" key="13">
    <source>
        <dbReference type="Proteomes" id="UP000006038"/>
    </source>
</evidence>
<dbReference type="HOGENOM" id="CLU_082632_1_0_1"/>
<evidence type="ECO:0000256" key="10">
    <source>
        <dbReference type="SAM" id="MobiDB-lite"/>
    </source>
</evidence>
<reference evidence="12" key="2">
    <citation type="submission" date="2013-04" db="UniProtKB">
        <authorList>
            <consortium name="EnsemblPlants"/>
        </authorList>
    </citation>
    <scope>IDENTIFICATION</scope>
</reference>
<keyword evidence="8 9" id="KW-0411">Iron-sulfur</keyword>
<keyword evidence="4 9" id="KW-0001">2Fe-2S</keyword>
<organism evidence="12">
    <name type="scientific">Oryza brachyantha</name>
    <name type="common">malo sina</name>
    <dbReference type="NCBI Taxonomy" id="4533"/>
    <lineage>
        <taxon>Eukaryota</taxon>
        <taxon>Viridiplantae</taxon>
        <taxon>Streptophyta</taxon>
        <taxon>Embryophyta</taxon>
        <taxon>Tracheophyta</taxon>
        <taxon>Spermatophyta</taxon>
        <taxon>Magnoliopsida</taxon>
        <taxon>Liliopsida</taxon>
        <taxon>Poales</taxon>
        <taxon>Poaceae</taxon>
        <taxon>BOP clade</taxon>
        <taxon>Oryzoideae</taxon>
        <taxon>Oryzeae</taxon>
        <taxon>Oryzinae</taxon>
        <taxon>Oryza</taxon>
    </lineage>
</organism>
<keyword evidence="3 9" id="KW-0813">Transport</keyword>
<feature type="compositionally biased region" description="Low complexity" evidence="10">
    <location>
        <begin position="55"/>
        <end position="68"/>
    </location>
</feature>
<dbReference type="NCBIfam" id="TIGR02008">
    <property type="entry name" value="fdx_plant"/>
    <property type="match status" value="1"/>
</dbReference>
<comment type="subcellular location">
    <subcellularLocation>
        <location evidence="1 9">Plastid</location>
        <location evidence="1 9">Chloroplast</location>
    </subcellularLocation>
</comment>
<dbReference type="AlphaFoldDB" id="J3LUJ5"/>
<dbReference type="InterPro" id="IPR006058">
    <property type="entry name" value="2Fe2S_fd_BS"/>
</dbReference>
<evidence type="ECO:0000256" key="3">
    <source>
        <dbReference type="ARBA" id="ARBA00022448"/>
    </source>
</evidence>
<evidence type="ECO:0000256" key="6">
    <source>
        <dbReference type="ARBA" id="ARBA00022982"/>
    </source>
</evidence>
<dbReference type="Proteomes" id="UP000006038">
    <property type="component" value="Chromosome 3"/>
</dbReference>
<dbReference type="OMA" id="HYSRIRT"/>
<keyword evidence="9" id="KW-0934">Plastid</keyword>
<dbReference type="SUPFAM" id="SSF54292">
    <property type="entry name" value="2Fe-2S ferredoxin-like"/>
    <property type="match status" value="1"/>
</dbReference>
<comment type="similarity">
    <text evidence="2 9">Belongs to the 2Fe2S plant-type ferredoxin family.</text>
</comment>
<evidence type="ECO:0000259" key="11">
    <source>
        <dbReference type="PROSITE" id="PS51085"/>
    </source>
</evidence>
<reference evidence="12" key="1">
    <citation type="journal article" date="2013" name="Nat. Commun.">
        <title>Whole-genome sequencing of Oryza brachyantha reveals mechanisms underlying Oryza genome evolution.</title>
        <authorList>
            <person name="Chen J."/>
            <person name="Huang Q."/>
            <person name="Gao D."/>
            <person name="Wang J."/>
            <person name="Lang Y."/>
            <person name="Liu T."/>
            <person name="Li B."/>
            <person name="Bai Z."/>
            <person name="Luis Goicoechea J."/>
            <person name="Liang C."/>
            <person name="Chen C."/>
            <person name="Zhang W."/>
            <person name="Sun S."/>
            <person name="Liao Y."/>
            <person name="Zhang X."/>
            <person name="Yang L."/>
            <person name="Song C."/>
            <person name="Wang M."/>
            <person name="Shi J."/>
            <person name="Liu G."/>
            <person name="Liu J."/>
            <person name="Zhou H."/>
            <person name="Zhou W."/>
            <person name="Yu Q."/>
            <person name="An N."/>
            <person name="Chen Y."/>
            <person name="Cai Q."/>
            <person name="Wang B."/>
            <person name="Liu B."/>
            <person name="Min J."/>
            <person name="Huang Y."/>
            <person name="Wu H."/>
            <person name="Li Z."/>
            <person name="Zhang Y."/>
            <person name="Yin Y."/>
            <person name="Song W."/>
            <person name="Jiang J."/>
            <person name="Jackson S.A."/>
            <person name="Wing R.A."/>
            <person name="Wang J."/>
            <person name="Chen M."/>
        </authorList>
    </citation>
    <scope>NUCLEOTIDE SEQUENCE [LARGE SCALE GENOMIC DNA]</scope>
    <source>
        <strain evidence="12">cv. IRGC 101232</strain>
    </source>
</reference>
<dbReference type="PROSITE" id="PS00197">
    <property type="entry name" value="2FE2S_FER_1"/>
    <property type="match status" value="1"/>
</dbReference>
<evidence type="ECO:0000256" key="4">
    <source>
        <dbReference type="ARBA" id="ARBA00022714"/>
    </source>
</evidence>
<comment type="cofactor">
    <cofactor evidence="9">
        <name>[2Fe-2S] cluster</name>
        <dbReference type="ChEBI" id="CHEBI:190135"/>
    </cofactor>
    <text evidence="9">Binds 1 [2Fe-2S] cluster.</text>
</comment>
<dbReference type="InterPro" id="IPR012675">
    <property type="entry name" value="Beta-grasp_dom_sf"/>
</dbReference>
<comment type="function">
    <text evidence="9">Ferredoxins are iron-sulfur proteins that transfer electrons in a wide variety of metabolic reactions.</text>
</comment>
<feature type="region of interest" description="Disordered" evidence="10">
    <location>
        <begin position="25"/>
        <end position="95"/>
    </location>
</feature>
<accession>J3LUJ5</accession>
<evidence type="ECO:0000256" key="2">
    <source>
        <dbReference type="ARBA" id="ARBA00007874"/>
    </source>
</evidence>
<evidence type="ECO:0000256" key="5">
    <source>
        <dbReference type="ARBA" id="ARBA00022723"/>
    </source>
</evidence>
<dbReference type="Gramene" id="OB03G47210.1">
    <property type="protein sequence ID" value="OB03G47210.1"/>
    <property type="gene ID" value="OB03G47210"/>
</dbReference>